<feature type="compositionally biased region" description="Polar residues" evidence="1">
    <location>
        <begin position="65"/>
        <end position="74"/>
    </location>
</feature>
<reference evidence="3" key="3">
    <citation type="submission" date="2010-09" db="EMBL/GenBank/DDBJ databases">
        <title>Annotation of Gaeumannomyces graminis var. tritici R3-111a-1.</title>
        <authorList>
            <consortium name="The Broad Institute Genome Sequencing Platform"/>
            <person name="Ma L.-J."/>
            <person name="Dead R."/>
            <person name="Young S.K."/>
            <person name="Zeng Q."/>
            <person name="Gargeya S."/>
            <person name="Fitzgerald M."/>
            <person name="Haas B."/>
            <person name="Abouelleil A."/>
            <person name="Alvarado L."/>
            <person name="Arachchi H.M."/>
            <person name="Berlin A."/>
            <person name="Brown A."/>
            <person name="Chapman S.B."/>
            <person name="Chen Z."/>
            <person name="Dunbar C."/>
            <person name="Freedman E."/>
            <person name="Gearin G."/>
            <person name="Gellesch M."/>
            <person name="Goldberg J."/>
            <person name="Griggs A."/>
            <person name="Gujja S."/>
            <person name="Heiman D."/>
            <person name="Howarth C."/>
            <person name="Larson L."/>
            <person name="Lui A."/>
            <person name="MacDonald P.J.P."/>
            <person name="Mehta T."/>
            <person name="Montmayeur A."/>
            <person name="Murphy C."/>
            <person name="Neiman D."/>
            <person name="Pearson M."/>
            <person name="Priest M."/>
            <person name="Roberts A."/>
            <person name="Saif S."/>
            <person name="Shea T."/>
            <person name="Shenoy N."/>
            <person name="Sisk P."/>
            <person name="Stolte C."/>
            <person name="Sykes S."/>
            <person name="Yandava C."/>
            <person name="Wortman J."/>
            <person name="Nusbaum C."/>
            <person name="Birren B."/>
        </authorList>
    </citation>
    <scope>NUCLEOTIDE SEQUENCE</scope>
    <source>
        <strain evidence="3">R3-111a-1</strain>
    </source>
</reference>
<protein>
    <submittedName>
        <fullName evidence="3 4">Uncharacterized protein</fullName>
    </submittedName>
</protein>
<feature type="compositionally biased region" description="Acidic residues" evidence="1">
    <location>
        <begin position="175"/>
        <end position="185"/>
    </location>
</feature>
<reference evidence="3" key="2">
    <citation type="submission" date="2010-07" db="EMBL/GenBank/DDBJ databases">
        <authorList>
            <consortium name="The Broad Institute Genome Sequencing Platform"/>
            <consortium name="Broad Institute Genome Sequencing Center for Infectious Disease"/>
            <person name="Ma L.-J."/>
            <person name="Dead R."/>
            <person name="Young S."/>
            <person name="Zeng Q."/>
            <person name="Koehrsen M."/>
            <person name="Alvarado L."/>
            <person name="Berlin A."/>
            <person name="Chapman S.B."/>
            <person name="Chen Z."/>
            <person name="Freedman E."/>
            <person name="Gellesch M."/>
            <person name="Goldberg J."/>
            <person name="Griggs A."/>
            <person name="Gujja S."/>
            <person name="Heilman E.R."/>
            <person name="Heiman D."/>
            <person name="Hepburn T."/>
            <person name="Howarth C."/>
            <person name="Jen D."/>
            <person name="Larson L."/>
            <person name="Mehta T."/>
            <person name="Neiman D."/>
            <person name="Pearson M."/>
            <person name="Roberts A."/>
            <person name="Saif S."/>
            <person name="Shea T."/>
            <person name="Shenoy N."/>
            <person name="Sisk P."/>
            <person name="Stolte C."/>
            <person name="Sykes S."/>
            <person name="Walk T."/>
            <person name="White J."/>
            <person name="Yandava C."/>
            <person name="Haas B."/>
            <person name="Nusbaum C."/>
            <person name="Birren B."/>
        </authorList>
    </citation>
    <scope>NUCLEOTIDE SEQUENCE</scope>
    <source>
        <strain evidence="3">R3-111a-1</strain>
    </source>
</reference>
<gene>
    <name evidence="4" type="primary">20348558</name>
    <name evidence="3" type="ORF">GGTG_08100</name>
</gene>
<dbReference type="eggNOG" id="ENOG502RMWH">
    <property type="taxonomic scope" value="Eukaryota"/>
</dbReference>
<dbReference type="RefSeq" id="XP_009224201.1">
    <property type="nucleotide sequence ID" value="XM_009225937.1"/>
</dbReference>
<reference evidence="5" key="1">
    <citation type="submission" date="2010-07" db="EMBL/GenBank/DDBJ databases">
        <title>The genome sequence of Gaeumannomyces graminis var. tritici strain R3-111a-1.</title>
        <authorList>
            <consortium name="The Broad Institute Genome Sequencing Platform"/>
            <person name="Ma L.-J."/>
            <person name="Dead R."/>
            <person name="Young S."/>
            <person name="Zeng Q."/>
            <person name="Koehrsen M."/>
            <person name="Alvarado L."/>
            <person name="Berlin A."/>
            <person name="Chapman S.B."/>
            <person name="Chen Z."/>
            <person name="Freedman E."/>
            <person name="Gellesch M."/>
            <person name="Goldberg J."/>
            <person name="Griggs A."/>
            <person name="Gujja S."/>
            <person name="Heilman E.R."/>
            <person name="Heiman D."/>
            <person name="Hepburn T."/>
            <person name="Howarth C."/>
            <person name="Jen D."/>
            <person name="Larson L."/>
            <person name="Mehta T."/>
            <person name="Neiman D."/>
            <person name="Pearson M."/>
            <person name="Roberts A."/>
            <person name="Saif S."/>
            <person name="Shea T."/>
            <person name="Shenoy N."/>
            <person name="Sisk P."/>
            <person name="Stolte C."/>
            <person name="Sykes S."/>
            <person name="Walk T."/>
            <person name="White J."/>
            <person name="Yandava C."/>
            <person name="Haas B."/>
            <person name="Nusbaum C."/>
            <person name="Birren B."/>
        </authorList>
    </citation>
    <scope>NUCLEOTIDE SEQUENCE [LARGE SCALE GENOMIC DNA]</scope>
    <source>
        <strain evidence="5">R3-111a-1</strain>
    </source>
</reference>
<reference evidence="4" key="5">
    <citation type="submission" date="2018-04" db="UniProtKB">
        <authorList>
            <consortium name="EnsemblFungi"/>
        </authorList>
    </citation>
    <scope>IDENTIFICATION</scope>
    <source>
        <strain evidence="4">R3-111a-1</strain>
    </source>
</reference>
<dbReference type="EMBL" id="GL385398">
    <property type="protein sequence ID" value="EJT74257.1"/>
    <property type="molecule type" value="Genomic_DNA"/>
</dbReference>
<dbReference type="HOGENOM" id="CLU_1215001_0_0_1"/>
<feature type="chain" id="PRO_5015094863" evidence="2">
    <location>
        <begin position="21"/>
        <end position="232"/>
    </location>
</feature>
<reference evidence="4" key="4">
    <citation type="journal article" date="2015" name="G3 (Bethesda)">
        <title>Genome sequences of three phytopathogenic species of the Magnaporthaceae family of fungi.</title>
        <authorList>
            <person name="Okagaki L.H."/>
            <person name="Nunes C.C."/>
            <person name="Sailsbery J."/>
            <person name="Clay B."/>
            <person name="Brown D."/>
            <person name="John T."/>
            <person name="Oh Y."/>
            <person name="Young N."/>
            <person name="Fitzgerald M."/>
            <person name="Haas B.J."/>
            <person name="Zeng Q."/>
            <person name="Young S."/>
            <person name="Adiconis X."/>
            <person name="Fan L."/>
            <person name="Levin J.Z."/>
            <person name="Mitchell T.K."/>
            <person name="Okubara P.A."/>
            <person name="Farman M.L."/>
            <person name="Kohn L.M."/>
            <person name="Birren B."/>
            <person name="Ma L.-J."/>
            <person name="Dean R.A."/>
        </authorList>
    </citation>
    <scope>NUCLEOTIDE SEQUENCE</scope>
    <source>
        <strain evidence="4">R3-111a-1</strain>
    </source>
</reference>
<dbReference type="VEuPathDB" id="FungiDB:GGTG_08100"/>
<sequence>MRYPTISAFLLATTLPTAMSASVRLDSPSETGEHMPWRRLADELDTPTREELSALDADEAGGVGSSSPIAQNPPTFVLRRTNSDGQSVSSDSAGSALSDADLASILAVSGGSSVYERSIDERDDGGDGSAQSWASRRRRSLSALVRRACRPSHHGQDPKYRHSSNCERSAPPAEGEAEGEAEAEAPDQQIRSLVSDKPTFEGAVKEVFYSHEAKRGVAGWVSRRRARSNASA</sequence>
<feature type="signal peptide" evidence="2">
    <location>
        <begin position="1"/>
        <end position="20"/>
    </location>
</feature>
<keyword evidence="2" id="KW-0732">Signal</keyword>
<dbReference type="Proteomes" id="UP000006039">
    <property type="component" value="Unassembled WGS sequence"/>
</dbReference>
<proteinExistence type="predicted"/>
<feature type="region of interest" description="Disordered" evidence="1">
    <location>
        <begin position="58"/>
        <end position="96"/>
    </location>
</feature>
<dbReference type="AlphaFoldDB" id="J3P3L4"/>
<keyword evidence="5" id="KW-1185">Reference proteome</keyword>
<evidence type="ECO:0000313" key="3">
    <source>
        <dbReference type="EMBL" id="EJT74257.1"/>
    </source>
</evidence>
<evidence type="ECO:0000313" key="4">
    <source>
        <dbReference type="EnsemblFungi" id="EJT74257"/>
    </source>
</evidence>
<accession>J3P3L4</accession>
<evidence type="ECO:0000256" key="2">
    <source>
        <dbReference type="SAM" id="SignalP"/>
    </source>
</evidence>
<evidence type="ECO:0000256" key="1">
    <source>
        <dbReference type="SAM" id="MobiDB-lite"/>
    </source>
</evidence>
<evidence type="ECO:0000313" key="5">
    <source>
        <dbReference type="Proteomes" id="UP000006039"/>
    </source>
</evidence>
<feature type="compositionally biased region" description="Low complexity" evidence="1">
    <location>
        <begin position="83"/>
        <end position="96"/>
    </location>
</feature>
<name>J3P3L4_GAET3</name>
<dbReference type="EnsemblFungi" id="EJT74257">
    <property type="protein sequence ID" value="EJT74257"/>
    <property type="gene ID" value="GGTG_08100"/>
</dbReference>
<feature type="region of interest" description="Disordered" evidence="1">
    <location>
        <begin position="117"/>
        <end position="189"/>
    </location>
</feature>
<dbReference type="GeneID" id="20348558"/>
<dbReference type="OrthoDB" id="10496499at2759"/>
<organism evidence="3">
    <name type="scientific">Gaeumannomyces tritici (strain R3-111a-1)</name>
    <name type="common">Wheat and barley take-all root rot fungus</name>
    <name type="synonym">Gaeumannomyces graminis var. tritici</name>
    <dbReference type="NCBI Taxonomy" id="644352"/>
    <lineage>
        <taxon>Eukaryota</taxon>
        <taxon>Fungi</taxon>
        <taxon>Dikarya</taxon>
        <taxon>Ascomycota</taxon>
        <taxon>Pezizomycotina</taxon>
        <taxon>Sordariomycetes</taxon>
        <taxon>Sordariomycetidae</taxon>
        <taxon>Magnaporthales</taxon>
        <taxon>Magnaporthaceae</taxon>
        <taxon>Gaeumannomyces</taxon>
    </lineage>
</organism>